<proteinExistence type="predicted"/>
<keyword evidence="3" id="KW-1185">Reference proteome</keyword>
<comment type="caution">
    <text evidence="2">The sequence shown here is derived from an EMBL/GenBank/DDBJ whole genome shotgun (WGS) entry which is preliminary data.</text>
</comment>
<gene>
    <name evidence="2" type="ORF">PBS001_LOCUS5592</name>
</gene>
<protein>
    <recommendedName>
        <fullName evidence="4">Amino acid permease/ SLC12A domain-containing protein</fullName>
    </recommendedName>
</protein>
<sequence length="82" mass="9690">MMRIFTPSTTINYNFVVGVYAFFTALCAMLSVLHFYTSQLEGFYIVLMPFVPCFFWSLVVRHRWLQQPKSVEENADELKKIK</sequence>
<keyword evidence="1" id="KW-0472">Membrane</keyword>
<evidence type="ECO:0000256" key="1">
    <source>
        <dbReference type="SAM" id="Phobius"/>
    </source>
</evidence>
<evidence type="ECO:0000313" key="3">
    <source>
        <dbReference type="Proteomes" id="UP001158986"/>
    </source>
</evidence>
<dbReference type="Proteomes" id="UP001158986">
    <property type="component" value="Unassembled WGS sequence"/>
</dbReference>
<reference evidence="2 3" key="1">
    <citation type="submission" date="2021-11" db="EMBL/GenBank/DDBJ databases">
        <authorList>
            <person name="Islam A."/>
            <person name="Islam S."/>
            <person name="Flora M.S."/>
            <person name="Rahman M."/>
            <person name="Ziaur R.M."/>
            <person name="Epstein J.H."/>
            <person name="Hassan M."/>
            <person name="Klassen M."/>
            <person name="Woodard K."/>
            <person name="Webb A."/>
            <person name="Webby R.J."/>
            <person name="El Zowalaty M.E."/>
        </authorList>
    </citation>
    <scope>NUCLEOTIDE SEQUENCE [LARGE SCALE GENOMIC DNA]</scope>
    <source>
        <strain evidence="2">Pbs1</strain>
    </source>
</reference>
<feature type="transmembrane region" description="Helical" evidence="1">
    <location>
        <begin position="42"/>
        <end position="60"/>
    </location>
</feature>
<feature type="transmembrane region" description="Helical" evidence="1">
    <location>
        <begin position="12"/>
        <end position="36"/>
    </location>
</feature>
<keyword evidence="1" id="KW-0812">Transmembrane</keyword>
<evidence type="ECO:0000313" key="2">
    <source>
        <dbReference type="EMBL" id="CAH0519051.1"/>
    </source>
</evidence>
<organism evidence="2 3">
    <name type="scientific">Peronospora belbahrii</name>
    <dbReference type="NCBI Taxonomy" id="622444"/>
    <lineage>
        <taxon>Eukaryota</taxon>
        <taxon>Sar</taxon>
        <taxon>Stramenopiles</taxon>
        <taxon>Oomycota</taxon>
        <taxon>Peronosporomycetes</taxon>
        <taxon>Peronosporales</taxon>
        <taxon>Peronosporaceae</taxon>
        <taxon>Peronospora</taxon>
    </lineage>
</organism>
<keyword evidence="1" id="KW-1133">Transmembrane helix</keyword>
<dbReference type="EMBL" id="CAKLCB010000278">
    <property type="protein sequence ID" value="CAH0519051.1"/>
    <property type="molecule type" value="Genomic_DNA"/>
</dbReference>
<evidence type="ECO:0008006" key="4">
    <source>
        <dbReference type="Google" id="ProtNLM"/>
    </source>
</evidence>
<name>A0ABN8D3C3_9STRA</name>
<accession>A0ABN8D3C3</accession>